<reference evidence="2" key="1">
    <citation type="submission" date="2020-03" db="EMBL/GenBank/DDBJ databases">
        <title>The deep terrestrial virosphere.</title>
        <authorList>
            <person name="Holmfeldt K."/>
            <person name="Nilsson E."/>
            <person name="Simone D."/>
            <person name="Lopez-Fernandez M."/>
            <person name="Wu X."/>
            <person name="de Brujin I."/>
            <person name="Lundin D."/>
            <person name="Andersson A."/>
            <person name="Bertilsson S."/>
            <person name="Dopson M."/>
        </authorList>
    </citation>
    <scope>NUCLEOTIDE SEQUENCE</scope>
    <source>
        <strain evidence="3">MM415A00651</strain>
        <strain evidence="2">MM415B00931</strain>
    </source>
</reference>
<dbReference type="EMBL" id="MT141443">
    <property type="protein sequence ID" value="QJA61493.1"/>
    <property type="molecule type" value="Genomic_DNA"/>
</dbReference>
<evidence type="ECO:0000256" key="1">
    <source>
        <dbReference type="SAM" id="MobiDB-lite"/>
    </source>
</evidence>
<dbReference type="AlphaFoldDB" id="A0A6M3IVC7"/>
<evidence type="ECO:0000313" key="3">
    <source>
        <dbReference type="EMBL" id="QJA80806.1"/>
    </source>
</evidence>
<sequence>MGDNGDLKTQAEIAKEKSETPKAEVKEEIKKEIPPPPITDFKVCEIWIRSGKLHIDATAEFWSDRCRALGVMEYCKDIIKEAHTEPEKKIMPIRGNMKNFARNIFKRRK</sequence>
<feature type="region of interest" description="Disordered" evidence="1">
    <location>
        <begin position="1"/>
        <end position="31"/>
    </location>
</feature>
<protein>
    <submittedName>
        <fullName evidence="2">Uncharacterized protein</fullName>
    </submittedName>
</protein>
<dbReference type="EMBL" id="MT142436">
    <property type="protein sequence ID" value="QJA80806.1"/>
    <property type="molecule type" value="Genomic_DNA"/>
</dbReference>
<gene>
    <name evidence="3" type="ORF">MM415A00651_0019</name>
    <name evidence="2" type="ORF">MM415B00931_0014</name>
</gene>
<accession>A0A6M3IVC7</accession>
<proteinExistence type="predicted"/>
<evidence type="ECO:0000313" key="2">
    <source>
        <dbReference type="EMBL" id="QJA61493.1"/>
    </source>
</evidence>
<organism evidence="2">
    <name type="scientific">viral metagenome</name>
    <dbReference type="NCBI Taxonomy" id="1070528"/>
    <lineage>
        <taxon>unclassified sequences</taxon>
        <taxon>metagenomes</taxon>
        <taxon>organismal metagenomes</taxon>
    </lineage>
</organism>
<feature type="compositionally biased region" description="Basic and acidic residues" evidence="1">
    <location>
        <begin position="13"/>
        <end position="31"/>
    </location>
</feature>
<name>A0A6M3IVC7_9ZZZZ</name>